<comment type="caution">
    <text evidence="1">The sequence shown here is derived from an EMBL/GenBank/DDBJ whole genome shotgun (WGS) entry which is preliminary data.</text>
</comment>
<geneLocation type="mitochondrion" evidence="1"/>
<evidence type="ECO:0000313" key="1">
    <source>
        <dbReference type="EMBL" id="KUM47410.1"/>
    </source>
</evidence>
<dbReference type="EMBL" id="LKAM01000007">
    <property type="protein sequence ID" value="KUM47410.1"/>
    <property type="molecule type" value="Genomic_DNA"/>
</dbReference>
<gene>
    <name evidence="1" type="ORF">ABT39_MTgene5595</name>
</gene>
<protein>
    <submittedName>
        <fullName evidence="1">Uncharacterized protein</fullName>
    </submittedName>
</protein>
<accession>A0A101LY07</accession>
<organism evidence="1">
    <name type="scientific">Picea glauca</name>
    <name type="common">White spruce</name>
    <name type="synonym">Pinus glauca</name>
    <dbReference type="NCBI Taxonomy" id="3330"/>
    <lineage>
        <taxon>Eukaryota</taxon>
        <taxon>Viridiplantae</taxon>
        <taxon>Streptophyta</taxon>
        <taxon>Embryophyta</taxon>
        <taxon>Tracheophyta</taxon>
        <taxon>Spermatophyta</taxon>
        <taxon>Pinopsida</taxon>
        <taxon>Pinidae</taxon>
        <taxon>Conifers I</taxon>
        <taxon>Pinales</taxon>
        <taxon>Pinaceae</taxon>
        <taxon>Picea</taxon>
    </lineage>
</organism>
<name>A0A101LY07_PICGL</name>
<proteinExistence type="predicted"/>
<dbReference type="AlphaFoldDB" id="A0A101LY07"/>
<reference evidence="1" key="1">
    <citation type="journal article" date="2015" name="Genome Biol. Evol.">
        <title>Organellar Genomes of White Spruce (Picea glauca): Assembly and Annotation.</title>
        <authorList>
            <person name="Jackman S.D."/>
            <person name="Warren R.L."/>
            <person name="Gibb E.A."/>
            <person name="Vandervalk B.P."/>
            <person name="Mohamadi H."/>
            <person name="Chu J."/>
            <person name="Raymond A."/>
            <person name="Pleasance S."/>
            <person name="Coope R."/>
            <person name="Wildung M.R."/>
            <person name="Ritland C.E."/>
            <person name="Bousquet J."/>
            <person name="Jones S.J."/>
            <person name="Bohlmann J."/>
            <person name="Birol I."/>
        </authorList>
    </citation>
    <scope>NUCLEOTIDE SEQUENCE [LARGE SCALE GENOMIC DNA]</scope>
    <source>
        <tissue evidence="1">Flushing bud</tissue>
    </source>
</reference>
<keyword evidence="1" id="KW-0496">Mitochondrion</keyword>
<sequence>MEKNYPCSRFMSRSISRPLSAGLKSRACRYASITKGRLTYIVCCSYHAVPHCAAPMRSGTSWCYTLPSSTFMTHSLLASLTSPDYYISFGT</sequence>